<dbReference type="PROSITE" id="PS51186">
    <property type="entry name" value="GNAT"/>
    <property type="match status" value="1"/>
</dbReference>
<keyword evidence="3" id="KW-1185">Reference proteome</keyword>
<name>A0A5C6ABU1_9BACT</name>
<protein>
    <submittedName>
        <fullName evidence="2">Acetyltransferase (GNAT) family protein</fullName>
    </submittedName>
</protein>
<reference evidence="2 3" key="1">
    <citation type="submission" date="2019-02" db="EMBL/GenBank/DDBJ databases">
        <title>Deep-cultivation of Planctomycetes and their phenomic and genomic characterization uncovers novel biology.</title>
        <authorList>
            <person name="Wiegand S."/>
            <person name="Jogler M."/>
            <person name="Boedeker C."/>
            <person name="Pinto D."/>
            <person name="Vollmers J."/>
            <person name="Rivas-Marin E."/>
            <person name="Kohn T."/>
            <person name="Peeters S.H."/>
            <person name="Heuer A."/>
            <person name="Rast P."/>
            <person name="Oberbeckmann S."/>
            <person name="Bunk B."/>
            <person name="Jeske O."/>
            <person name="Meyerdierks A."/>
            <person name="Storesund J.E."/>
            <person name="Kallscheuer N."/>
            <person name="Luecker S."/>
            <person name="Lage O.M."/>
            <person name="Pohl T."/>
            <person name="Merkel B.J."/>
            <person name="Hornburger P."/>
            <person name="Mueller R.-W."/>
            <person name="Bruemmer F."/>
            <person name="Labrenz M."/>
            <person name="Spormann A.M."/>
            <person name="Op Den Camp H."/>
            <person name="Overmann J."/>
            <person name="Amann R."/>
            <person name="Jetten M.S.M."/>
            <person name="Mascher T."/>
            <person name="Medema M.H."/>
            <person name="Devos D.P."/>
            <person name="Kaster A.-K."/>
            <person name="Ovreas L."/>
            <person name="Rohde M."/>
            <person name="Galperin M.Y."/>
            <person name="Jogler C."/>
        </authorList>
    </citation>
    <scope>NUCLEOTIDE SEQUENCE [LARGE SCALE GENOMIC DNA]</scope>
    <source>
        <strain evidence="2 3">Pla108</strain>
    </source>
</reference>
<evidence type="ECO:0000313" key="3">
    <source>
        <dbReference type="Proteomes" id="UP000317421"/>
    </source>
</evidence>
<dbReference type="OrthoDB" id="9796171at2"/>
<dbReference type="RefSeq" id="WP_146445377.1">
    <property type="nucleotide sequence ID" value="NZ_SJPR01000003.1"/>
</dbReference>
<dbReference type="Gene3D" id="3.40.630.30">
    <property type="match status" value="1"/>
</dbReference>
<accession>A0A5C6ABU1</accession>
<organism evidence="2 3">
    <name type="scientific">Botrimarina colliarenosi</name>
    <dbReference type="NCBI Taxonomy" id="2528001"/>
    <lineage>
        <taxon>Bacteria</taxon>
        <taxon>Pseudomonadati</taxon>
        <taxon>Planctomycetota</taxon>
        <taxon>Planctomycetia</taxon>
        <taxon>Pirellulales</taxon>
        <taxon>Lacipirellulaceae</taxon>
        <taxon>Botrimarina</taxon>
    </lineage>
</organism>
<evidence type="ECO:0000313" key="2">
    <source>
        <dbReference type="EMBL" id="TWT96876.1"/>
    </source>
</evidence>
<dbReference type="Proteomes" id="UP000317421">
    <property type="component" value="Unassembled WGS sequence"/>
</dbReference>
<comment type="caution">
    <text evidence="2">The sequence shown here is derived from an EMBL/GenBank/DDBJ whole genome shotgun (WGS) entry which is preliminary data.</text>
</comment>
<dbReference type="InterPro" id="IPR016181">
    <property type="entry name" value="Acyl_CoA_acyltransferase"/>
</dbReference>
<dbReference type="InterPro" id="IPR000182">
    <property type="entry name" value="GNAT_dom"/>
</dbReference>
<feature type="domain" description="N-acetyltransferase" evidence="1">
    <location>
        <begin position="1"/>
        <end position="153"/>
    </location>
</feature>
<dbReference type="GO" id="GO:0016747">
    <property type="term" value="F:acyltransferase activity, transferring groups other than amino-acyl groups"/>
    <property type="evidence" value="ECO:0007669"/>
    <property type="project" value="InterPro"/>
</dbReference>
<proteinExistence type="predicted"/>
<evidence type="ECO:0000259" key="1">
    <source>
        <dbReference type="PROSITE" id="PS51186"/>
    </source>
</evidence>
<dbReference type="Pfam" id="PF00583">
    <property type="entry name" value="Acetyltransf_1"/>
    <property type="match status" value="1"/>
</dbReference>
<dbReference type="CDD" id="cd04301">
    <property type="entry name" value="NAT_SF"/>
    <property type="match status" value="1"/>
</dbReference>
<keyword evidence="2" id="KW-0808">Transferase</keyword>
<dbReference type="AlphaFoldDB" id="A0A5C6ABU1"/>
<gene>
    <name evidence="2" type="ORF">Pla108_26510</name>
</gene>
<dbReference type="EMBL" id="SJPR01000003">
    <property type="protein sequence ID" value="TWT96876.1"/>
    <property type="molecule type" value="Genomic_DNA"/>
</dbReference>
<sequence length="161" mass="18058">MHVRPIEFGSPEYAAACDLRRRFLREPLGLDLTHHDVEGEESQHHYGLFTEVPGDAATLIGGLIGKADDDNAPRADTVRIRQVVVEKEWRAQGAGRILLLEAERRLAQVGYRRFVLYAREDAAGFYLRNGYHRTGKMTVLIGLDHELLEKQLSVDPPAATA</sequence>
<dbReference type="SUPFAM" id="SSF55729">
    <property type="entry name" value="Acyl-CoA N-acyltransferases (Nat)"/>
    <property type="match status" value="1"/>
</dbReference>